<evidence type="ECO:0000313" key="1">
    <source>
        <dbReference type="EMBL" id="MFC4232531.1"/>
    </source>
</evidence>
<dbReference type="SUPFAM" id="SSF63829">
    <property type="entry name" value="Calcium-dependent phosphotriesterase"/>
    <property type="match status" value="1"/>
</dbReference>
<gene>
    <name evidence="1" type="ORF">ACFOW1_11550</name>
</gene>
<protein>
    <submittedName>
        <fullName evidence="1">ATP-binding protein</fullName>
    </submittedName>
</protein>
<dbReference type="EMBL" id="JBHSDC010000022">
    <property type="protein sequence ID" value="MFC4232531.1"/>
    <property type="molecule type" value="Genomic_DNA"/>
</dbReference>
<dbReference type="InterPro" id="IPR011042">
    <property type="entry name" value="6-blade_b-propeller_TolB-like"/>
</dbReference>
<keyword evidence="1" id="KW-0547">Nucleotide-binding</keyword>
<comment type="caution">
    <text evidence="1">The sequence shown here is derived from an EMBL/GenBank/DDBJ whole genome shotgun (WGS) entry which is preliminary data.</text>
</comment>
<proteinExistence type="predicted"/>
<name>A0ABV8PZV4_9BACT</name>
<keyword evidence="2" id="KW-1185">Reference proteome</keyword>
<organism evidence="1 2">
    <name type="scientific">Parasediminibacterium paludis</name>
    <dbReference type="NCBI Taxonomy" id="908966"/>
    <lineage>
        <taxon>Bacteria</taxon>
        <taxon>Pseudomonadati</taxon>
        <taxon>Bacteroidota</taxon>
        <taxon>Chitinophagia</taxon>
        <taxon>Chitinophagales</taxon>
        <taxon>Chitinophagaceae</taxon>
        <taxon>Parasediminibacterium</taxon>
    </lineage>
</organism>
<dbReference type="Proteomes" id="UP001595906">
    <property type="component" value="Unassembled WGS sequence"/>
</dbReference>
<keyword evidence="1" id="KW-0067">ATP-binding</keyword>
<dbReference type="Gene3D" id="2.120.10.30">
    <property type="entry name" value="TolB, C-terminal domain"/>
    <property type="match status" value="1"/>
</dbReference>
<evidence type="ECO:0000313" key="2">
    <source>
        <dbReference type="Proteomes" id="UP001595906"/>
    </source>
</evidence>
<reference evidence="2" key="1">
    <citation type="journal article" date="2019" name="Int. J. Syst. Evol. Microbiol.">
        <title>The Global Catalogue of Microorganisms (GCM) 10K type strain sequencing project: providing services to taxonomists for standard genome sequencing and annotation.</title>
        <authorList>
            <consortium name="The Broad Institute Genomics Platform"/>
            <consortium name="The Broad Institute Genome Sequencing Center for Infectious Disease"/>
            <person name="Wu L."/>
            <person name="Ma J."/>
        </authorList>
    </citation>
    <scope>NUCLEOTIDE SEQUENCE [LARGE SCALE GENOMIC DNA]</scope>
    <source>
        <strain evidence="2">CECT 8010</strain>
    </source>
</reference>
<dbReference type="GO" id="GO:0005524">
    <property type="term" value="F:ATP binding"/>
    <property type="evidence" value="ECO:0007669"/>
    <property type="project" value="UniProtKB-KW"/>
</dbReference>
<dbReference type="RefSeq" id="WP_379014424.1">
    <property type="nucleotide sequence ID" value="NZ_JBHSDC010000022.1"/>
</dbReference>
<accession>A0ABV8PZV4</accession>
<sequence length="274" mass="29789">MKHYLLGILLAATITSGQAQTHRLEKLWETDTVIAVPESVLPDTKKGLLYVSLIDGAPWGVDGQGGVEILDVNGKIINSKWITGLNAPKGLGRVGNKLYVADISEVVVIDIKKGTIEKKIAVDSATGLNDITVSDKGEVYVSDSKTARIWKIVNDKPSLYLENMKGANGLKAIKDDLYILSGKSFVKADAHKQITTIVELPQAGDGLEPIGNGDFIATSWSGYIYYVYANGTFETLLDTHLDKVNTADIGYDAAKRLLYVPTFNAKKIMTFLVK</sequence>